<dbReference type="AlphaFoldDB" id="A0A6C0CTK3"/>
<proteinExistence type="predicted"/>
<dbReference type="EMBL" id="MN739480">
    <property type="protein sequence ID" value="QHT07210.1"/>
    <property type="molecule type" value="Genomic_DNA"/>
</dbReference>
<sequence length="71" mass="8547">MNREYVLYLEDCLDYLLEHLKNRRHRKILKSYRPILQAYLTEHTKDGPPFTQPLVANYILQGMVLLKKESK</sequence>
<evidence type="ECO:0000313" key="1">
    <source>
        <dbReference type="EMBL" id="QHT07210.1"/>
    </source>
</evidence>
<accession>A0A6C0CTK3</accession>
<protein>
    <submittedName>
        <fullName evidence="1">Uncharacterized protein</fullName>
    </submittedName>
</protein>
<reference evidence="1" key="1">
    <citation type="journal article" date="2020" name="Nature">
        <title>Giant virus diversity and host interactions through global metagenomics.</title>
        <authorList>
            <person name="Schulz F."/>
            <person name="Roux S."/>
            <person name="Paez-Espino D."/>
            <person name="Jungbluth S."/>
            <person name="Walsh D.A."/>
            <person name="Denef V.J."/>
            <person name="McMahon K.D."/>
            <person name="Konstantinidis K.T."/>
            <person name="Eloe-Fadrosh E.A."/>
            <person name="Kyrpides N.C."/>
            <person name="Woyke T."/>
        </authorList>
    </citation>
    <scope>NUCLEOTIDE SEQUENCE</scope>
    <source>
        <strain evidence="1">GVMAG-M-3300021962-46</strain>
    </source>
</reference>
<name>A0A6C0CTK3_9ZZZZ</name>
<organism evidence="1">
    <name type="scientific">viral metagenome</name>
    <dbReference type="NCBI Taxonomy" id="1070528"/>
    <lineage>
        <taxon>unclassified sequences</taxon>
        <taxon>metagenomes</taxon>
        <taxon>organismal metagenomes</taxon>
    </lineage>
</organism>